<feature type="chain" id="PRO_5034356476" description="beta-mannosidase" evidence="11">
    <location>
        <begin position="32"/>
        <end position="923"/>
    </location>
</feature>
<proteinExistence type="inferred from homology"/>
<comment type="catalytic activity">
    <reaction evidence="1">
        <text>Hydrolysis of terminal, non-reducing beta-D-mannose residues in beta-D-mannosides.</text>
        <dbReference type="EC" id="3.2.1.25"/>
    </reaction>
</comment>
<keyword evidence="6" id="KW-0378">Hydrolase</keyword>
<evidence type="ECO:0000259" key="12">
    <source>
        <dbReference type="Pfam" id="PF17753"/>
    </source>
</evidence>
<dbReference type="PANTHER" id="PTHR43730">
    <property type="entry name" value="BETA-MANNOSIDASE"/>
    <property type="match status" value="1"/>
</dbReference>
<accession>A0A8B7PA35</accession>
<dbReference type="InterPro" id="IPR017853">
    <property type="entry name" value="GH"/>
</dbReference>
<keyword evidence="14" id="KW-1185">Reference proteome</keyword>
<evidence type="ECO:0000256" key="3">
    <source>
        <dbReference type="ARBA" id="ARBA00007401"/>
    </source>
</evidence>
<dbReference type="AlphaFoldDB" id="A0A8B7PA35"/>
<dbReference type="InterPro" id="IPR036156">
    <property type="entry name" value="Beta-gal/glucu_dom_sf"/>
</dbReference>
<evidence type="ECO:0000256" key="5">
    <source>
        <dbReference type="ARBA" id="ARBA00022729"/>
    </source>
</evidence>
<dbReference type="Gene3D" id="2.60.40.10">
    <property type="entry name" value="Immunoglobulins"/>
    <property type="match status" value="2"/>
</dbReference>
<dbReference type="SUPFAM" id="SSF51445">
    <property type="entry name" value="(Trans)glycosidases"/>
    <property type="match status" value="1"/>
</dbReference>
<dbReference type="InterPro" id="IPR054593">
    <property type="entry name" value="Beta-mannosidase-like_N2"/>
</dbReference>
<dbReference type="FunFam" id="3.20.20.80:FF:000050">
    <property type="entry name" value="Beta-mannosidase B"/>
    <property type="match status" value="1"/>
</dbReference>
<dbReference type="SUPFAM" id="SSF49303">
    <property type="entry name" value="beta-Galactosidase/glucuronidase domain"/>
    <property type="match status" value="1"/>
</dbReference>
<dbReference type="Proteomes" id="UP000694843">
    <property type="component" value="Unplaced"/>
</dbReference>
<organism evidence="14 15">
    <name type="scientific">Hyalella azteca</name>
    <name type="common">Amphipod</name>
    <dbReference type="NCBI Taxonomy" id="294128"/>
    <lineage>
        <taxon>Eukaryota</taxon>
        <taxon>Metazoa</taxon>
        <taxon>Ecdysozoa</taxon>
        <taxon>Arthropoda</taxon>
        <taxon>Crustacea</taxon>
        <taxon>Multicrustacea</taxon>
        <taxon>Malacostraca</taxon>
        <taxon>Eumalacostraca</taxon>
        <taxon>Peracarida</taxon>
        <taxon>Amphipoda</taxon>
        <taxon>Senticaudata</taxon>
        <taxon>Talitrida</taxon>
        <taxon>Talitroidea</taxon>
        <taxon>Hyalellidae</taxon>
        <taxon>Hyalella</taxon>
    </lineage>
</organism>
<dbReference type="InterPro" id="IPR041625">
    <property type="entry name" value="Beta-mannosidase_Ig"/>
</dbReference>
<feature type="domain" description="Beta-mannosidase-like galactose-binding" evidence="13">
    <location>
        <begin position="42"/>
        <end position="219"/>
    </location>
</feature>
<dbReference type="FunFam" id="2.60.120.260:FF:000060">
    <property type="entry name" value="Probable beta-mannosidase"/>
    <property type="match status" value="1"/>
</dbReference>
<evidence type="ECO:0000256" key="10">
    <source>
        <dbReference type="ARBA" id="ARBA00033445"/>
    </source>
</evidence>
<dbReference type="OrthoDB" id="2866996at2759"/>
<dbReference type="OMA" id="PWKPAYI"/>
<dbReference type="InterPro" id="IPR008979">
    <property type="entry name" value="Galactose-bd-like_sf"/>
</dbReference>
<evidence type="ECO:0000256" key="7">
    <source>
        <dbReference type="ARBA" id="ARBA00023180"/>
    </source>
</evidence>
<evidence type="ECO:0000256" key="4">
    <source>
        <dbReference type="ARBA" id="ARBA00012754"/>
    </source>
</evidence>
<dbReference type="KEGG" id="hazt:108678200"/>
<dbReference type="RefSeq" id="XP_018022051.1">
    <property type="nucleotide sequence ID" value="XM_018166562.2"/>
</dbReference>
<dbReference type="Pfam" id="PF17753">
    <property type="entry name" value="Ig_mannosidase"/>
    <property type="match status" value="1"/>
</dbReference>
<feature type="domain" description="Beta-mannosidase Ig-fold" evidence="12">
    <location>
        <begin position="852"/>
        <end position="921"/>
    </location>
</feature>
<dbReference type="GO" id="GO:0005764">
    <property type="term" value="C:lysosome"/>
    <property type="evidence" value="ECO:0007669"/>
    <property type="project" value="UniProtKB-SubCell"/>
</dbReference>
<keyword evidence="9" id="KW-0326">Glycosidase</keyword>
<dbReference type="GO" id="GO:0005975">
    <property type="term" value="P:carbohydrate metabolic process"/>
    <property type="evidence" value="ECO:0007669"/>
    <property type="project" value="InterPro"/>
</dbReference>
<keyword evidence="5 11" id="KW-0732">Signal</keyword>
<dbReference type="Gene3D" id="3.20.20.80">
    <property type="entry name" value="Glycosidases"/>
    <property type="match status" value="1"/>
</dbReference>
<comment type="subcellular location">
    <subcellularLocation>
        <location evidence="2">Lysosome</location>
    </subcellularLocation>
</comment>
<dbReference type="GeneID" id="108678200"/>
<sequence>MKKLLSFSQQGKVSLLLLLSATLVLLRPAAALTTISGSSLQWTLSNDTTSVPGSVPGGVYSDLQAARVLDQGDVYYRYNDLDYRWVSYTNWTYSATFQVSEKLKAEKKIILEFEGVDTVASITANGVLVGETNNMFVKYIFDVTSIVQSSSEVTLEIAFVSPVEWSRRAYEEQAANYPVLPECQAPESKGECHANHIRKMQASFSWDWGPAFPSMGVWRPFTIIGFSSTYIRDMTVITRPFEPLPPLPDPDFRTSWELEVYLDIILADPSLELRGQVDIFVDGVRTTSAGVNFGPSSTGDLINMTITTYLGEDSQLWWPVGYGNQTLYQLQVECWNVDNSEIAIRTARIGLRTAFIDQQFADLSAPEAGRLFRPYINNVPIFMRGSNWIPAHVLPERVTPSYVRQLLEDAVAANQNAVRVWGGGLYETEEFYDVSTAHGLLPILWQDMMFACSMYPTSDWFLQTVTEEVNSQAKRLNLHPSVLFYNANNENEGALRDNWYGTNVDFEQYKSDYIELYVNTIMPLLSSIDPSREVQSSSPSNGIQTILEGYVSENPGDPRYGDIHYYNYASNGWNPKTYPNARFASEYGFQSWPSFKTLSQQTSSEDWTIGSDMLEHRQHHPNGQVELAAQISMHMTMPEASGGQAAFERYLYLSQVHQAMAIRTESEAYRRMMTTLDGQGMGSTSGALYWQLNDIWAGASWASIEFGGRWKMLHYYSKNFFSPMMVSPFIENNTVHVSFVNDLPQATSNVNLRVQLIPYDISANSLSVTVFDLSFNALEASVVASFDLTTDLNWESICSDAVYSKEDSCYLTFEVFNQDGSLRVPETFLLLGEPKNAKLSPAQIRIVDVMGPSADGVYEIELSCDQVALFVFVETDVAGVFSDNGFIMHGAGRVQYRSIQFWAREETTAEFLLGNIQVTSYAT</sequence>
<comment type="similarity">
    <text evidence="3">Belongs to the glycosyl hydrolase 2 family.</text>
</comment>
<dbReference type="Pfam" id="PF22666">
    <property type="entry name" value="Glyco_hydro_2_N2"/>
    <property type="match status" value="1"/>
</dbReference>
<evidence type="ECO:0000256" key="1">
    <source>
        <dbReference type="ARBA" id="ARBA00000829"/>
    </source>
</evidence>
<keyword evidence="8" id="KW-0458">Lysosome</keyword>
<dbReference type="PANTHER" id="PTHR43730:SF1">
    <property type="entry name" value="BETA-MANNOSIDASE"/>
    <property type="match status" value="1"/>
</dbReference>
<keyword evidence="7" id="KW-0325">Glycoprotein</keyword>
<dbReference type="InterPro" id="IPR013783">
    <property type="entry name" value="Ig-like_fold"/>
</dbReference>
<evidence type="ECO:0000256" key="8">
    <source>
        <dbReference type="ARBA" id="ARBA00023228"/>
    </source>
</evidence>
<feature type="signal peptide" evidence="11">
    <location>
        <begin position="1"/>
        <end position="31"/>
    </location>
</feature>
<evidence type="ECO:0000313" key="14">
    <source>
        <dbReference type="Proteomes" id="UP000694843"/>
    </source>
</evidence>
<dbReference type="EC" id="3.2.1.25" evidence="4"/>
<dbReference type="GO" id="GO:0004567">
    <property type="term" value="F:beta-mannosidase activity"/>
    <property type="evidence" value="ECO:0007669"/>
    <property type="project" value="UniProtKB-EC"/>
</dbReference>
<name>A0A8B7PA35_HYAAZ</name>
<evidence type="ECO:0000259" key="13">
    <source>
        <dbReference type="Pfam" id="PF22666"/>
    </source>
</evidence>
<evidence type="ECO:0000256" key="6">
    <source>
        <dbReference type="ARBA" id="ARBA00022801"/>
    </source>
</evidence>
<evidence type="ECO:0000313" key="15">
    <source>
        <dbReference type="RefSeq" id="XP_018022051.1"/>
    </source>
</evidence>
<reference evidence="15" key="1">
    <citation type="submission" date="2025-08" db="UniProtKB">
        <authorList>
            <consortium name="RefSeq"/>
        </authorList>
    </citation>
    <scope>IDENTIFICATION</scope>
    <source>
        <tissue evidence="15">Whole organism</tissue>
    </source>
</reference>
<gene>
    <name evidence="15" type="primary">LOC108678200</name>
</gene>
<dbReference type="InterPro" id="IPR050887">
    <property type="entry name" value="Beta-mannosidase_GH2"/>
</dbReference>
<evidence type="ECO:0000256" key="11">
    <source>
        <dbReference type="SAM" id="SignalP"/>
    </source>
</evidence>
<dbReference type="SUPFAM" id="SSF49785">
    <property type="entry name" value="Galactose-binding domain-like"/>
    <property type="match status" value="1"/>
</dbReference>
<dbReference type="Gene3D" id="2.60.120.260">
    <property type="entry name" value="Galactose-binding domain-like"/>
    <property type="match status" value="1"/>
</dbReference>
<protein>
    <recommendedName>
        <fullName evidence="4">beta-mannosidase</fullName>
        <ecNumber evidence="4">3.2.1.25</ecNumber>
    </recommendedName>
    <alternativeName>
        <fullName evidence="10">Mannanase</fullName>
    </alternativeName>
</protein>
<evidence type="ECO:0000256" key="9">
    <source>
        <dbReference type="ARBA" id="ARBA00023295"/>
    </source>
</evidence>
<dbReference type="GO" id="GO:0006516">
    <property type="term" value="P:glycoprotein catabolic process"/>
    <property type="evidence" value="ECO:0007669"/>
    <property type="project" value="TreeGrafter"/>
</dbReference>
<evidence type="ECO:0000256" key="2">
    <source>
        <dbReference type="ARBA" id="ARBA00004371"/>
    </source>
</evidence>